<name>A0A7M7HIC5_STRPU</name>
<proteinExistence type="predicted"/>
<feature type="region of interest" description="Disordered" evidence="2">
    <location>
        <begin position="198"/>
        <end position="269"/>
    </location>
</feature>
<keyword evidence="5" id="KW-1185">Reference proteome</keyword>
<dbReference type="GeneID" id="105445439"/>
<keyword evidence="1" id="KW-0479">Metal-binding</keyword>
<protein>
    <recommendedName>
        <fullName evidence="3">CCHC-type domain-containing protein</fullName>
    </recommendedName>
</protein>
<dbReference type="OMA" id="RECDAPK"/>
<feature type="compositionally biased region" description="Pro residues" evidence="2">
    <location>
        <begin position="229"/>
        <end position="241"/>
    </location>
</feature>
<evidence type="ECO:0000259" key="3">
    <source>
        <dbReference type="PROSITE" id="PS50158"/>
    </source>
</evidence>
<dbReference type="InterPro" id="IPR036875">
    <property type="entry name" value="Znf_CCHC_sf"/>
</dbReference>
<sequence>MGLDISVIEIVDKLEGFYGTVETGAVLLQQLYSSKQEQSESIAAYSARLQLIVDKAEQRQGISRSAKDDTIKVVFWKGLCDEQLKQALRHKYESIGSFDALVRAARLAEQESRDFGEFHAPSQRPRTRVGAHSNQVDNNRSDLEREVKYIREKLKQMEMNRDRNTDSRSQPPVNRPRGPRGPCYNCGQQGHFARECDAPKMRAPNGRPPPLFAQHHMHAGTMPPHDNMPHPPPLMSNPPPLMSHHSSPMPHQDTQFSLNENRSLPWDRR</sequence>
<dbReference type="GO" id="GO:0008270">
    <property type="term" value="F:zinc ion binding"/>
    <property type="evidence" value="ECO:0007669"/>
    <property type="project" value="UniProtKB-KW"/>
</dbReference>
<dbReference type="PANTHER" id="PTHR23095">
    <property type="entry name" value="PARANEOPLASTIC ANTIGEN"/>
    <property type="match status" value="1"/>
</dbReference>
<dbReference type="KEGG" id="spu:105445439"/>
<dbReference type="Gene3D" id="4.10.60.10">
    <property type="entry name" value="Zinc finger, CCHC-type"/>
    <property type="match status" value="1"/>
</dbReference>
<dbReference type="RefSeq" id="XP_011679284.2">
    <property type="nucleotide sequence ID" value="XM_011680982.2"/>
</dbReference>
<dbReference type="PROSITE" id="PS50158">
    <property type="entry name" value="ZF_CCHC"/>
    <property type="match status" value="1"/>
</dbReference>
<evidence type="ECO:0000256" key="2">
    <source>
        <dbReference type="SAM" id="MobiDB-lite"/>
    </source>
</evidence>
<keyword evidence="1" id="KW-0862">Zinc</keyword>
<accession>A0A7M7HIC5</accession>
<dbReference type="EnsemblMetazoa" id="XM_011680982">
    <property type="protein sequence ID" value="XP_011679284"/>
    <property type="gene ID" value="LOC105445439"/>
</dbReference>
<evidence type="ECO:0000313" key="4">
    <source>
        <dbReference type="EnsemblMetazoa" id="XP_011679284"/>
    </source>
</evidence>
<dbReference type="GO" id="GO:0003676">
    <property type="term" value="F:nucleic acid binding"/>
    <property type="evidence" value="ECO:0007669"/>
    <property type="project" value="InterPro"/>
</dbReference>
<dbReference type="OrthoDB" id="10063881at2759"/>
<evidence type="ECO:0000256" key="1">
    <source>
        <dbReference type="PROSITE-ProRule" id="PRU00047"/>
    </source>
</evidence>
<reference evidence="4" key="2">
    <citation type="submission" date="2021-01" db="UniProtKB">
        <authorList>
            <consortium name="EnsemblMetazoa"/>
        </authorList>
    </citation>
    <scope>IDENTIFICATION</scope>
</reference>
<dbReference type="InterPro" id="IPR001878">
    <property type="entry name" value="Znf_CCHC"/>
</dbReference>
<feature type="compositionally biased region" description="Basic and acidic residues" evidence="2">
    <location>
        <begin position="139"/>
        <end position="166"/>
    </location>
</feature>
<feature type="region of interest" description="Disordered" evidence="2">
    <location>
        <begin position="116"/>
        <end position="186"/>
    </location>
</feature>
<dbReference type="SUPFAM" id="SSF57756">
    <property type="entry name" value="Retrovirus zinc finger-like domains"/>
    <property type="match status" value="1"/>
</dbReference>
<feature type="domain" description="CCHC-type" evidence="3">
    <location>
        <begin position="183"/>
        <end position="196"/>
    </location>
</feature>
<dbReference type="SMART" id="SM00343">
    <property type="entry name" value="ZnF_C2HC"/>
    <property type="match status" value="1"/>
</dbReference>
<dbReference type="InParanoid" id="A0A7M7HIC5"/>
<dbReference type="Proteomes" id="UP000007110">
    <property type="component" value="Unassembled WGS sequence"/>
</dbReference>
<keyword evidence="1" id="KW-0863">Zinc-finger</keyword>
<dbReference type="AlphaFoldDB" id="A0A7M7HIC5"/>
<dbReference type="Pfam" id="PF00098">
    <property type="entry name" value="zf-CCHC"/>
    <property type="match status" value="1"/>
</dbReference>
<feature type="compositionally biased region" description="Polar residues" evidence="2">
    <location>
        <begin position="252"/>
        <end position="262"/>
    </location>
</feature>
<organism evidence="4 5">
    <name type="scientific">Strongylocentrotus purpuratus</name>
    <name type="common">Purple sea urchin</name>
    <dbReference type="NCBI Taxonomy" id="7668"/>
    <lineage>
        <taxon>Eukaryota</taxon>
        <taxon>Metazoa</taxon>
        <taxon>Echinodermata</taxon>
        <taxon>Eleutherozoa</taxon>
        <taxon>Echinozoa</taxon>
        <taxon>Echinoidea</taxon>
        <taxon>Euechinoidea</taxon>
        <taxon>Echinacea</taxon>
        <taxon>Camarodonta</taxon>
        <taxon>Echinidea</taxon>
        <taxon>Strongylocentrotidae</taxon>
        <taxon>Strongylocentrotus</taxon>
    </lineage>
</organism>
<reference evidence="5" key="1">
    <citation type="submission" date="2015-02" db="EMBL/GenBank/DDBJ databases">
        <title>Genome sequencing for Strongylocentrotus purpuratus.</title>
        <authorList>
            <person name="Murali S."/>
            <person name="Liu Y."/>
            <person name="Vee V."/>
            <person name="English A."/>
            <person name="Wang M."/>
            <person name="Skinner E."/>
            <person name="Han Y."/>
            <person name="Muzny D.M."/>
            <person name="Worley K.C."/>
            <person name="Gibbs R.A."/>
        </authorList>
    </citation>
    <scope>NUCLEOTIDE SEQUENCE</scope>
</reference>
<evidence type="ECO:0000313" key="5">
    <source>
        <dbReference type="Proteomes" id="UP000007110"/>
    </source>
</evidence>
<dbReference type="InterPro" id="IPR026523">
    <property type="entry name" value="PNMA"/>
</dbReference>
<dbReference type="PANTHER" id="PTHR23095:SF43">
    <property type="entry name" value="PARANEOPLASTIC ANTIGEN-LIKE PROTEIN 8C"/>
    <property type="match status" value="1"/>
</dbReference>
<feature type="compositionally biased region" description="Low complexity" evidence="2">
    <location>
        <begin position="242"/>
        <end position="251"/>
    </location>
</feature>